<protein>
    <submittedName>
        <fullName evidence="1">Uncharacterized protein</fullName>
    </submittedName>
</protein>
<name>A0A2V1DEE5_9PLEO</name>
<evidence type="ECO:0000313" key="1">
    <source>
        <dbReference type="EMBL" id="PVH96411.1"/>
    </source>
</evidence>
<accession>A0A2V1DEE5</accession>
<gene>
    <name evidence="1" type="ORF">DM02DRAFT_479752</name>
</gene>
<dbReference type="STRING" id="97972.A0A2V1DEE5"/>
<keyword evidence="2" id="KW-1185">Reference proteome</keyword>
<dbReference type="GO" id="GO:0070682">
    <property type="term" value="P:proteasome regulatory particle assembly"/>
    <property type="evidence" value="ECO:0007669"/>
    <property type="project" value="InterPro"/>
</dbReference>
<dbReference type="InterPro" id="IPR038966">
    <property type="entry name" value="TMA17"/>
</dbReference>
<dbReference type="GO" id="GO:0030674">
    <property type="term" value="F:protein-macromolecule adaptor activity"/>
    <property type="evidence" value="ECO:0007669"/>
    <property type="project" value="TreeGrafter"/>
</dbReference>
<dbReference type="EMBL" id="KZ805465">
    <property type="protein sequence ID" value="PVH96411.1"/>
    <property type="molecule type" value="Genomic_DNA"/>
</dbReference>
<evidence type="ECO:0000313" key="2">
    <source>
        <dbReference type="Proteomes" id="UP000244855"/>
    </source>
</evidence>
<dbReference type="PANTHER" id="PTHR40422:SF1">
    <property type="entry name" value="TRANSLATION MACHINERY-ASSOCIATED PROTEIN 17"/>
    <property type="match status" value="1"/>
</dbReference>
<feature type="non-terminal residue" evidence="1">
    <location>
        <position position="82"/>
    </location>
</feature>
<sequence length="82" mass="9111">MSSSSHPISSARFAAALESLSVSSLYLKVAELQNSIAHLHTSNAALEEYVRQDNDKDCYEALLENKDVIKSMEERIGLVKKE</sequence>
<dbReference type="AlphaFoldDB" id="A0A2V1DEE5"/>
<proteinExistence type="predicted"/>
<reference evidence="1 2" key="1">
    <citation type="journal article" date="2018" name="Sci. Rep.">
        <title>Comparative genomics provides insights into the lifestyle and reveals functional heterogeneity of dark septate endophytic fungi.</title>
        <authorList>
            <person name="Knapp D.G."/>
            <person name="Nemeth J.B."/>
            <person name="Barry K."/>
            <person name="Hainaut M."/>
            <person name="Henrissat B."/>
            <person name="Johnson J."/>
            <person name="Kuo A."/>
            <person name="Lim J.H.P."/>
            <person name="Lipzen A."/>
            <person name="Nolan M."/>
            <person name="Ohm R.A."/>
            <person name="Tamas L."/>
            <person name="Grigoriev I.V."/>
            <person name="Spatafora J.W."/>
            <person name="Nagy L.G."/>
            <person name="Kovacs G.M."/>
        </authorList>
    </citation>
    <scope>NUCLEOTIDE SEQUENCE [LARGE SCALE GENOMIC DNA]</scope>
    <source>
        <strain evidence="1 2">DSE2036</strain>
    </source>
</reference>
<dbReference type="OrthoDB" id="548474at2759"/>
<dbReference type="PANTHER" id="PTHR40422">
    <property type="entry name" value="TRANSLATION MACHINERY-ASSOCIATED PROTEIN 17"/>
    <property type="match status" value="1"/>
</dbReference>
<dbReference type="Proteomes" id="UP000244855">
    <property type="component" value="Unassembled WGS sequence"/>
</dbReference>
<organism evidence="1 2">
    <name type="scientific">Periconia macrospinosa</name>
    <dbReference type="NCBI Taxonomy" id="97972"/>
    <lineage>
        <taxon>Eukaryota</taxon>
        <taxon>Fungi</taxon>
        <taxon>Dikarya</taxon>
        <taxon>Ascomycota</taxon>
        <taxon>Pezizomycotina</taxon>
        <taxon>Dothideomycetes</taxon>
        <taxon>Pleosporomycetidae</taxon>
        <taxon>Pleosporales</taxon>
        <taxon>Massarineae</taxon>
        <taxon>Periconiaceae</taxon>
        <taxon>Periconia</taxon>
    </lineage>
</organism>